<dbReference type="AlphaFoldDB" id="A0A1F5WZA3"/>
<keyword evidence="2" id="KW-0472">Membrane</keyword>
<feature type="compositionally biased region" description="Pro residues" evidence="1">
    <location>
        <begin position="54"/>
        <end position="67"/>
    </location>
</feature>
<accession>A0A1F5WZA3</accession>
<organism evidence="3 4">
    <name type="scientific">Candidatus Giovannonibacteria bacterium RIFCSPLOWO2_01_FULL_45_34</name>
    <dbReference type="NCBI Taxonomy" id="1798351"/>
    <lineage>
        <taxon>Bacteria</taxon>
        <taxon>Candidatus Giovannoniibacteriota</taxon>
    </lineage>
</organism>
<proteinExistence type="predicted"/>
<feature type="transmembrane region" description="Helical" evidence="2">
    <location>
        <begin position="7"/>
        <end position="27"/>
    </location>
</feature>
<comment type="caution">
    <text evidence="3">The sequence shown here is derived from an EMBL/GenBank/DDBJ whole genome shotgun (WGS) entry which is preliminary data.</text>
</comment>
<feature type="region of interest" description="Disordered" evidence="1">
    <location>
        <begin position="34"/>
        <end position="76"/>
    </location>
</feature>
<name>A0A1F5WZA3_9BACT</name>
<evidence type="ECO:0000256" key="1">
    <source>
        <dbReference type="SAM" id="MobiDB-lite"/>
    </source>
</evidence>
<evidence type="ECO:0000256" key="2">
    <source>
        <dbReference type="SAM" id="Phobius"/>
    </source>
</evidence>
<keyword evidence="2" id="KW-1133">Transmembrane helix</keyword>
<evidence type="ECO:0000313" key="3">
    <source>
        <dbReference type="EMBL" id="OGF80949.1"/>
    </source>
</evidence>
<dbReference type="EMBL" id="MFID01000022">
    <property type="protein sequence ID" value="OGF80949.1"/>
    <property type="molecule type" value="Genomic_DNA"/>
</dbReference>
<sequence>MKGIAPILSVVIILAVLATGIGGYFFLQSTNIETTTPKKPEPQNQKSINADLNPPEPSASPTPAPKPAEPKSAGQKPVLQGRIIDVYPENTATIQTTAGSEEIIIATDNILKDLKAGAEIDIYGKQDEQTDLYLASSVKIQPAGTLKFQMPISAINDRKKSAVVIDTSSFMLRFSIPKPAYLILLSPEGQILAPKFAAIPIAAYEVESSELGVEPLTNAQTALNSLQSITIPMMSRGLWAVKFVPLTGADLSTTMYIGTIFPEPKKLSELKGKLWYFNNVKGERIGKIEKVFAACDETCRKNISKKEYFLFGKLAEAAVQQKLFGRTGSPYVLNGYSAADPVDFLGGLTCYNVKASQNESISGSKLELFDWESNAMEMMGLCVNGMNYNVLQIPSFHVID</sequence>
<keyword evidence="2" id="KW-0812">Transmembrane</keyword>
<dbReference type="Proteomes" id="UP000178114">
    <property type="component" value="Unassembled WGS sequence"/>
</dbReference>
<gene>
    <name evidence="3" type="ORF">A2930_02600</name>
</gene>
<protein>
    <submittedName>
        <fullName evidence="3">Uncharacterized protein</fullName>
    </submittedName>
</protein>
<reference evidence="3 4" key="1">
    <citation type="journal article" date="2016" name="Nat. Commun.">
        <title>Thousands of microbial genomes shed light on interconnected biogeochemical processes in an aquifer system.</title>
        <authorList>
            <person name="Anantharaman K."/>
            <person name="Brown C.T."/>
            <person name="Hug L.A."/>
            <person name="Sharon I."/>
            <person name="Castelle C.J."/>
            <person name="Probst A.J."/>
            <person name="Thomas B.C."/>
            <person name="Singh A."/>
            <person name="Wilkins M.J."/>
            <person name="Karaoz U."/>
            <person name="Brodie E.L."/>
            <person name="Williams K.H."/>
            <person name="Hubbard S.S."/>
            <person name="Banfield J.F."/>
        </authorList>
    </citation>
    <scope>NUCLEOTIDE SEQUENCE [LARGE SCALE GENOMIC DNA]</scope>
</reference>
<evidence type="ECO:0000313" key="4">
    <source>
        <dbReference type="Proteomes" id="UP000178114"/>
    </source>
</evidence>